<dbReference type="PANTHER" id="PTHR16453:SF9">
    <property type="entry name" value="GATOR COMPLEX PROTEIN MIOS"/>
    <property type="match status" value="1"/>
</dbReference>
<dbReference type="RefSeq" id="XP_002294347.1">
    <property type="nucleotide sequence ID" value="XM_002294311.1"/>
</dbReference>
<dbReference type="InterPro" id="IPR049092">
    <property type="entry name" value="MIOS_a-sol"/>
</dbReference>
<organism evidence="2 3">
    <name type="scientific">Thalassiosira pseudonana</name>
    <name type="common">Marine diatom</name>
    <name type="synonym">Cyclotella nana</name>
    <dbReference type="NCBI Taxonomy" id="35128"/>
    <lineage>
        <taxon>Eukaryota</taxon>
        <taxon>Sar</taxon>
        <taxon>Stramenopiles</taxon>
        <taxon>Ochrophyta</taxon>
        <taxon>Bacillariophyta</taxon>
        <taxon>Coscinodiscophyceae</taxon>
        <taxon>Thalassiosirophycidae</taxon>
        <taxon>Thalassiosirales</taxon>
        <taxon>Thalassiosiraceae</taxon>
        <taxon>Thalassiosira</taxon>
    </lineage>
</organism>
<dbReference type="STRING" id="35128.B8CDZ4"/>
<accession>B8CDZ4</accession>
<feature type="domain" description="MIOS-like alpha-solenoid" evidence="1">
    <location>
        <begin position="16"/>
        <end position="159"/>
    </location>
</feature>
<dbReference type="PANTHER" id="PTHR16453">
    <property type="entry name" value="WD40 DOMAIN-CONTAINING PROTEIN MIO FAMILY MEMBER"/>
    <property type="match status" value="1"/>
</dbReference>
<dbReference type="KEGG" id="tps:THAPSDRAFT_269896"/>
<reference evidence="2 3" key="2">
    <citation type="journal article" date="2008" name="Nature">
        <title>The Phaeodactylum genome reveals the evolutionary history of diatom genomes.</title>
        <authorList>
            <person name="Bowler C."/>
            <person name="Allen A.E."/>
            <person name="Badger J.H."/>
            <person name="Grimwood J."/>
            <person name="Jabbari K."/>
            <person name="Kuo A."/>
            <person name="Maheswari U."/>
            <person name="Martens C."/>
            <person name="Maumus F."/>
            <person name="Otillar R.P."/>
            <person name="Rayko E."/>
            <person name="Salamov A."/>
            <person name="Vandepoele K."/>
            <person name="Beszteri B."/>
            <person name="Gruber A."/>
            <person name="Heijde M."/>
            <person name="Katinka M."/>
            <person name="Mock T."/>
            <person name="Valentin K."/>
            <person name="Verret F."/>
            <person name="Berges J.A."/>
            <person name="Brownlee C."/>
            <person name="Cadoret J.P."/>
            <person name="Chiovitti A."/>
            <person name="Choi C.J."/>
            <person name="Coesel S."/>
            <person name="De Martino A."/>
            <person name="Detter J.C."/>
            <person name="Durkin C."/>
            <person name="Falciatore A."/>
            <person name="Fournet J."/>
            <person name="Haruta M."/>
            <person name="Huysman M.J."/>
            <person name="Jenkins B.D."/>
            <person name="Jiroutova K."/>
            <person name="Jorgensen R.E."/>
            <person name="Joubert Y."/>
            <person name="Kaplan A."/>
            <person name="Kroger N."/>
            <person name="Kroth P.G."/>
            <person name="La Roche J."/>
            <person name="Lindquist E."/>
            <person name="Lommer M."/>
            <person name="Martin-Jezequel V."/>
            <person name="Lopez P.J."/>
            <person name="Lucas S."/>
            <person name="Mangogna M."/>
            <person name="McGinnis K."/>
            <person name="Medlin L.K."/>
            <person name="Montsant A."/>
            <person name="Oudot-Le Secq M.P."/>
            <person name="Napoli C."/>
            <person name="Obornik M."/>
            <person name="Parker M.S."/>
            <person name="Petit J.L."/>
            <person name="Porcel B.M."/>
            <person name="Poulsen N."/>
            <person name="Robison M."/>
            <person name="Rychlewski L."/>
            <person name="Rynearson T.A."/>
            <person name="Schmutz J."/>
            <person name="Shapiro H."/>
            <person name="Siaut M."/>
            <person name="Stanley M."/>
            <person name="Sussman M.R."/>
            <person name="Taylor A.R."/>
            <person name="Vardi A."/>
            <person name="von Dassow P."/>
            <person name="Vyverman W."/>
            <person name="Willis A."/>
            <person name="Wyrwicz L.S."/>
            <person name="Rokhsar D.S."/>
            <person name="Weissenbach J."/>
            <person name="Armbrust E.V."/>
            <person name="Green B.R."/>
            <person name="Van de Peer Y."/>
            <person name="Grigoriev I.V."/>
        </authorList>
    </citation>
    <scope>NUCLEOTIDE SEQUENCE [LARGE SCALE GENOMIC DNA]</scope>
    <source>
        <strain evidence="2 3">CCMP1335</strain>
    </source>
</reference>
<name>B8CDZ4_THAPS</name>
<dbReference type="PaxDb" id="35128-Thaps269896"/>
<protein>
    <recommendedName>
        <fullName evidence="1">MIOS-like alpha-solenoid domain-containing protein</fullName>
    </recommendedName>
</protein>
<evidence type="ECO:0000259" key="1">
    <source>
        <dbReference type="Pfam" id="PF21719"/>
    </source>
</evidence>
<dbReference type="eggNOG" id="KOG1008">
    <property type="taxonomic scope" value="Eukaryota"/>
</dbReference>
<evidence type="ECO:0000313" key="2">
    <source>
        <dbReference type="EMBL" id="EED88181.1"/>
    </source>
</evidence>
<dbReference type="InParanoid" id="B8CDZ4"/>
<reference evidence="2 3" key="1">
    <citation type="journal article" date="2004" name="Science">
        <title>The genome of the diatom Thalassiosira pseudonana: ecology, evolution, and metabolism.</title>
        <authorList>
            <person name="Armbrust E.V."/>
            <person name="Berges J.A."/>
            <person name="Bowler C."/>
            <person name="Green B.R."/>
            <person name="Martinez D."/>
            <person name="Putnam N.H."/>
            <person name="Zhou S."/>
            <person name="Allen A.E."/>
            <person name="Apt K.E."/>
            <person name="Bechner M."/>
            <person name="Brzezinski M.A."/>
            <person name="Chaal B.K."/>
            <person name="Chiovitti A."/>
            <person name="Davis A.K."/>
            <person name="Demarest M.S."/>
            <person name="Detter J.C."/>
            <person name="Glavina T."/>
            <person name="Goodstein D."/>
            <person name="Hadi M.Z."/>
            <person name="Hellsten U."/>
            <person name="Hildebrand M."/>
            <person name="Jenkins B.D."/>
            <person name="Jurka J."/>
            <person name="Kapitonov V.V."/>
            <person name="Kroger N."/>
            <person name="Lau W.W."/>
            <person name="Lane T.W."/>
            <person name="Larimer F.W."/>
            <person name="Lippmeier J.C."/>
            <person name="Lucas S."/>
            <person name="Medina M."/>
            <person name="Montsant A."/>
            <person name="Obornik M."/>
            <person name="Parker M.S."/>
            <person name="Palenik B."/>
            <person name="Pazour G.J."/>
            <person name="Richardson P.M."/>
            <person name="Rynearson T.A."/>
            <person name="Saito M.A."/>
            <person name="Schwartz D.C."/>
            <person name="Thamatrakoln K."/>
            <person name="Valentin K."/>
            <person name="Vardi A."/>
            <person name="Wilkerson F.P."/>
            <person name="Rokhsar D.S."/>
        </authorList>
    </citation>
    <scope>NUCLEOTIDE SEQUENCE [LARGE SCALE GENOMIC DNA]</scope>
    <source>
        <strain evidence="2 3">CCMP1335</strain>
    </source>
</reference>
<keyword evidence="3" id="KW-1185">Reference proteome</keyword>
<proteinExistence type="predicted"/>
<dbReference type="AlphaFoldDB" id="B8CDZ4"/>
<dbReference type="GeneID" id="7444182"/>
<dbReference type="InterPro" id="IPR037593">
    <property type="entry name" value="MIOS/Sea4"/>
</dbReference>
<dbReference type="Pfam" id="PF21719">
    <property type="entry name" value="MIOS_a-sol"/>
    <property type="match status" value="1"/>
</dbReference>
<evidence type="ECO:0000313" key="3">
    <source>
        <dbReference type="Proteomes" id="UP000001449"/>
    </source>
</evidence>
<sequence>MKLLRMSSRDVADENNNWMDNKSTSDTLSCDEYDTALNACGWIKKYGVLRDLLDECEARGEFERSAALAIWHGNIGECVAALQRGAEDMRELTLSLIAMCVAGFNMTMGSDGVPKTSTVWSNASICTFLLNLGKENGLNKTIHDEGLSLADRVAFSCRFLSRADLRSFLDTSLRKCLKTGNIEGLLITGLDKRGIGLIQSFVDRCSDVQTAALISSRLVLPEGGTERRMCSEWLDSYRMLLNNLQMWHSRAAFDVGSNSNWEMNCNFHHNSGQGATTATHRCLFPNYDVKKGSRIRGFHGRNQCLHVVRSARNLCLGAPFVCCHLDEG</sequence>
<gene>
    <name evidence="2" type="ORF">THAPSDRAFT_269896</name>
</gene>
<dbReference type="Proteomes" id="UP000001449">
    <property type="component" value="Chromosome 17"/>
</dbReference>
<dbReference type="HOGENOM" id="CLU_848616_0_0_1"/>
<dbReference type="EMBL" id="CM000651">
    <property type="protein sequence ID" value="EED88181.1"/>
    <property type="molecule type" value="Genomic_DNA"/>
</dbReference>